<protein>
    <submittedName>
        <fullName evidence="3">Pilus assembly protein</fullName>
    </submittedName>
</protein>
<evidence type="ECO:0000259" key="2">
    <source>
        <dbReference type="Pfam" id="PF07811"/>
    </source>
</evidence>
<feature type="transmembrane region" description="Helical" evidence="1">
    <location>
        <begin position="33"/>
        <end position="52"/>
    </location>
</feature>
<gene>
    <name evidence="3" type="ORF">E4O86_13260</name>
</gene>
<dbReference type="EMBL" id="SPKJ01000045">
    <property type="protein sequence ID" value="MYZ48679.1"/>
    <property type="molecule type" value="Genomic_DNA"/>
</dbReference>
<accession>A0A964WU51</accession>
<dbReference type="InterPro" id="IPR012495">
    <property type="entry name" value="TadE-like_dom"/>
</dbReference>
<sequence length="207" mass="22456">MPRNRSVCRKSASRRLVRAVGRRLSSLARRQDGVAAVEFALVAPVMILLWIGGVEVTQALSVDRKVTDLASSTGDLVARWKTLTYADVENIFDIAEGVMYPYDGSAADMVITAVDVDSKGNATVAWSRARGSHAAYDKSKNVTAQIDANLRVPNSQIIMSEAYYTYTPSIGYVITGSLHLASTGYFVPRLTNKVELCNNNSSGKICS</sequence>
<organism evidence="3 4">
    <name type="scientific">Propylenella binzhouense</name>
    <dbReference type="NCBI Taxonomy" id="2555902"/>
    <lineage>
        <taxon>Bacteria</taxon>
        <taxon>Pseudomonadati</taxon>
        <taxon>Pseudomonadota</taxon>
        <taxon>Alphaproteobacteria</taxon>
        <taxon>Hyphomicrobiales</taxon>
        <taxon>Propylenellaceae</taxon>
        <taxon>Propylenella</taxon>
    </lineage>
</organism>
<keyword evidence="1" id="KW-0812">Transmembrane</keyword>
<name>A0A964WU51_9HYPH</name>
<evidence type="ECO:0000313" key="4">
    <source>
        <dbReference type="Proteomes" id="UP000773614"/>
    </source>
</evidence>
<evidence type="ECO:0000256" key="1">
    <source>
        <dbReference type="SAM" id="Phobius"/>
    </source>
</evidence>
<keyword evidence="4" id="KW-1185">Reference proteome</keyword>
<keyword evidence="1" id="KW-1133">Transmembrane helix</keyword>
<reference evidence="3" key="1">
    <citation type="submission" date="2019-03" db="EMBL/GenBank/DDBJ databases">
        <title>Afifella sp. nov., isolated from activated sludge.</title>
        <authorList>
            <person name="Li Q."/>
            <person name="Liu Y."/>
        </authorList>
    </citation>
    <scope>NUCLEOTIDE SEQUENCE</scope>
    <source>
        <strain evidence="3">L72</strain>
    </source>
</reference>
<dbReference type="Pfam" id="PF07811">
    <property type="entry name" value="TadE"/>
    <property type="match status" value="1"/>
</dbReference>
<proteinExistence type="predicted"/>
<comment type="caution">
    <text evidence="3">The sequence shown here is derived from an EMBL/GenBank/DDBJ whole genome shotgun (WGS) entry which is preliminary data.</text>
</comment>
<feature type="domain" description="TadE-like" evidence="2">
    <location>
        <begin position="33"/>
        <end position="71"/>
    </location>
</feature>
<evidence type="ECO:0000313" key="3">
    <source>
        <dbReference type="EMBL" id="MYZ48679.1"/>
    </source>
</evidence>
<dbReference type="RefSeq" id="WP_281351608.1">
    <property type="nucleotide sequence ID" value="NZ_SPKJ01000045.1"/>
</dbReference>
<keyword evidence="1" id="KW-0472">Membrane</keyword>
<dbReference type="Proteomes" id="UP000773614">
    <property type="component" value="Unassembled WGS sequence"/>
</dbReference>
<dbReference type="AlphaFoldDB" id="A0A964WU51"/>